<evidence type="ECO:0000313" key="1">
    <source>
        <dbReference type="EMBL" id="KAH7239452.1"/>
    </source>
</evidence>
<protein>
    <submittedName>
        <fullName evidence="1">Uncharacterized protein</fullName>
    </submittedName>
</protein>
<dbReference type="OrthoDB" id="542013at2759"/>
<comment type="caution">
    <text evidence="1">The sequence shown here is derived from an EMBL/GenBank/DDBJ whole genome shotgun (WGS) entry which is preliminary data.</text>
</comment>
<evidence type="ECO:0000313" key="2">
    <source>
        <dbReference type="Proteomes" id="UP000813427"/>
    </source>
</evidence>
<keyword evidence="2" id="KW-1185">Reference proteome</keyword>
<dbReference type="EMBL" id="JAGPXF010000006">
    <property type="protein sequence ID" value="KAH7239452.1"/>
    <property type="molecule type" value="Genomic_DNA"/>
</dbReference>
<accession>A0A8K0WAE3</accession>
<sequence>MCLTSDVFSQTALITRANTGFGFKSTCQLLALPALVLVPILRAKRGTKTPAHLSLVGSDTSYYANWKGTESESAVEVLDNQTHFDSWEAYKTTKLLLLMFAYKLSQRVSSQEFIINVSILAHAGVLSLGQWDAP</sequence>
<proteinExistence type="predicted"/>
<dbReference type="Proteomes" id="UP000813427">
    <property type="component" value="Unassembled WGS sequence"/>
</dbReference>
<organism evidence="1 2">
    <name type="scientific">Fusarium tricinctum</name>
    <dbReference type="NCBI Taxonomy" id="61284"/>
    <lineage>
        <taxon>Eukaryota</taxon>
        <taxon>Fungi</taxon>
        <taxon>Dikarya</taxon>
        <taxon>Ascomycota</taxon>
        <taxon>Pezizomycotina</taxon>
        <taxon>Sordariomycetes</taxon>
        <taxon>Hypocreomycetidae</taxon>
        <taxon>Hypocreales</taxon>
        <taxon>Nectriaceae</taxon>
        <taxon>Fusarium</taxon>
        <taxon>Fusarium tricinctum species complex</taxon>
    </lineage>
</organism>
<name>A0A8K0WAE3_9HYPO</name>
<gene>
    <name evidence="1" type="ORF">BKA59DRAFT_458766</name>
</gene>
<reference evidence="1" key="1">
    <citation type="journal article" date="2021" name="Nat. Commun.">
        <title>Genetic determinants of endophytism in the Arabidopsis root mycobiome.</title>
        <authorList>
            <person name="Mesny F."/>
            <person name="Miyauchi S."/>
            <person name="Thiergart T."/>
            <person name="Pickel B."/>
            <person name="Atanasova L."/>
            <person name="Karlsson M."/>
            <person name="Huettel B."/>
            <person name="Barry K.W."/>
            <person name="Haridas S."/>
            <person name="Chen C."/>
            <person name="Bauer D."/>
            <person name="Andreopoulos W."/>
            <person name="Pangilinan J."/>
            <person name="LaButti K."/>
            <person name="Riley R."/>
            <person name="Lipzen A."/>
            <person name="Clum A."/>
            <person name="Drula E."/>
            <person name="Henrissat B."/>
            <person name="Kohler A."/>
            <person name="Grigoriev I.V."/>
            <person name="Martin F.M."/>
            <person name="Hacquard S."/>
        </authorList>
    </citation>
    <scope>NUCLEOTIDE SEQUENCE</scope>
    <source>
        <strain evidence="1">MPI-SDFR-AT-0068</strain>
    </source>
</reference>
<dbReference type="AlphaFoldDB" id="A0A8K0WAE3"/>